<reference evidence="12 13" key="1">
    <citation type="submission" date="2019-07" db="EMBL/GenBank/DDBJ databases">
        <title>Genome sequencing of 100 strains of the haloalkaliphilic chemolithoautotrophic sulfur-oxidizing bacterium Thioalkalivibrio.</title>
        <authorList>
            <person name="Muyzer G."/>
        </authorList>
    </citation>
    <scope>NUCLEOTIDE SEQUENCE [LARGE SCALE GENOMIC DNA]</scope>
    <source>
        <strain evidence="12 13">ASO4-4</strain>
    </source>
</reference>
<dbReference type="OrthoDB" id="9784632at2"/>
<evidence type="ECO:0000259" key="10">
    <source>
        <dbReference type="Pfam" id="PF00724"/>
    </source>
</evidence>
<dbReference type="PANTHER" id="PTHR42917:SF2">
    <property type="entry name" value="2,4-DIENOYL-COA REDUCTASE [(2E)-ENOYL-COA-PRODUCING]"/>
    <property type="match status" value="1"/>
</dbReference>
<dbReference type="PRINTS" id="PR00368">
    <property type="entry name" value="FADPNR"/>
</dbReference>
<keyword evidence="8" id="KW-0408">Iron</keyword>
<dbReference type="InterPro" id="IPR013785">
    <property type="entry name" value="Aldolase_TIM"/>
</dbReference>
<comment type="similarity">
    <text evidence="3">In the N-terminal section; belongs to the NADH:flavin oxidoreductase/NADH oxidase family.</text>
</comment>
<dbReference type="PANTHER" id="PTHR42917">
    <property type="entry name" value="2,4-DIENOYL-COA REDUCTASE"/>
    <property type="match status" value="1"/>
</dbReference>
<dbReference type="GO" id="GO:0046872">
    <property type="term" value="F:metal ion binding"/>
    <property type="evidence" value="ECO:0007669"/>
    <property type="project" value="UniProtKB-KW"/>
</dbReference>
<keyword evidence="13" id="KW-1185">Reference proteome</keyword>
<dbReference type="CDD" id="cd02803">
    <property type="entry name" value="OYE_like_FMN_family"/>
    <property type="match status" value="1"/>
</dbReference>
<dbReference type="Pfam" id="PF07992">
    <property type="entry name" value="Pyr_redox_2"/>
    <property type="match status" value="1"/>
</dbReference>
<dbReference type="SUPFAM" id="SSF51395">
    <property type="entry name" value="FMN-linked oxidoreductases"/>
    <property type="match status" value="1"/>
</dbReference>
<dbReference type="AlphaFoldDB" id="A0A562S259"/>
<comment type="cofactor">
    <cofactor evidence="2">
        <name>[4Fe-4S] cluster</name>
        <dbReference type="ChEBI" id="CHEBI:49883"/>
    </cofactor>
</comment>
<evidence type="ECO:0000256" key="8">
    <source>
        <dbReference type="ARBA" id="ARBA00023004"/>
    </source>
</evidence>
<evidence type="ECO:0000256" key="7">
    <source>
        <dbReference type="ARBA" id="ARBA00023002"/>
    </source>
</evidence>
<evidence type="ECO:0000256" key="6">
    <source>
        <dbReference type="ARBA" id="ARBA00022723"/>
    </source>
</evidence>
<comment type="caution">
    <text evidence="12">The sequence shown here is derived from an EMBL/GenBank/DDBJ whole genome shotgun (WGS) entry which is preliminary data.</text>
</comment>
<dbReference type="InterPro" id="IPR036188">
    <property type="entry name" value="FAD/NAD-bd_sf"/>
</dbReference>
<dbReference type="InterPro" id="IPR051793">
    <property type="entry name" value="NADH:flavin_oxidoreductase"/>
</dbReference>
<evidence type="ECO:0000259" key="11">
    <source>
        <dbReference type="Pfam" id="PF07992"/>
    </source>
</evidence>
<evidence type="ECO:0000256" key="2">
    <source>
        <dbReference type="ARBA" id="ARBA00001966"/>
    </source>
</evidence>
<keyword evidence="7" id="KW-0560">Oxidoreductase</keyword>
<dbReference type="InterPro" id="IPR023753">
    <property type="entry name" value="FAD/NAD-binding_dom"/>
</dbReference>
<dbReference type="GO" id="GO:0010181">
    <property type="term" value="F:FMN binding"/>
    <property type="evidence" value="ECO:0007669"/>
    <property type="project" value="InterPro"/>
</dbReference>
<dbReference type="RefSeq" id="WP_144682687.1">
    <property type="nucleotide sequence ID" value="NZ_VLLC01000004.1"/>
</dbReference>
<dbReference type="InterPro" id="IPR001155">
    <property type="entry name" value="OxRdtase_FMN_N"/>
</dbReference>
<gene>
    <name evidence="12" type="ORF">LZ24_00871</name>
</gene>
<keyword evidence="6" id="KW-0479">Metal-binding</keyword>
<comment type="cofactor">
    <cofactor evidence="1">
        <name>FMN</name>
        <dbReference type="ChEBI" id="CHEBI:58210"/>
    </cofactor>
</comment>
<protein>
    <submittedName>
        <fullName evidence="12">2,4-dienoyl-CoA reductase (NADPH2)</fullName>
    </submittedName>
</protein>
<dbReference type="Proteomes" id="UP000318307">
    <property type="component" value="Unassembled WGS sequence"/>
</dbReference>
<dbReference type="GO" id="GO:0016491">
    <property type="term" value="F:oxidoreductase activity"/>
    <property type="evidence" value="ECO:0007669"/>
    <property type="project" value="UniProtKB-KW"/>
</dbReference>
<evidence type="ECO:0000256" key="4">
    <source>
        <dbReference type="ARBA" id="ARBA00022630"/>
    </source>
</evidence>
<evidence type="ECO:0000313" key="12">
    <source>
        <dbReference type="EMBL" id="TWI75419.1"/>
    </source>
</evidence>
<evidence type="ECO:0000313" key="13">
    <source>
        <dbReference type="Proteomes" id="UP000318307"/>
    </source>
</evidence>
<evidence type="ECO:0000256" key="5">
    <source>
        <dbReference type="ARBA" id="ARBA00022643"/>
    </source>
</evidence>
<dbReference type="EMBL" id="VLLC01000004">
    <property type="protein sequence ID" value="TWI75419.1"/>
    <property type="molecule type" value="Genomic_DNA"/>
</dbReference>
<dbReference type="Gene3D" id="3.50.50.60">
    <property type="entry name" value="FAD/NAD(P)-binding domain"/>
    <property type="match status" value="1"/>
</dbReference>
<dbReference type="Gene3D" id="3.20.20.70">
    <property type="entry name" value="Aldolase class I"/>
    <property type="match status" value="1"/>
</dbReference>
<feature type="domain" description="NADH:flavin oxidoreductase/NADH oxidase N-terminal" evidence="10">
    <location>
        <begin position="11"/>
        <end position="340"/>
    </location>
</feature>
<dbReference type="Gene3D" id="3.40.50.720">
    <property type="entry name" value="NAD(P)-binding Rossmann-like Domain"/>
    <property type="match status" value="1"/>
</dbReference>
<feature type="domain" description="FAD/NAD(P)-binding" evidence="11">
    <location>
        <begin position="386"/>
        <end position="647"/>
    </location>
</feature>
<dbReference type="SUPFAM" id="SSF51905">
    <property type="entry name" value="FAD/NAD(P)-binding domain"/>
    <property type="match status" value="1"/>
</dbReference>
<evidence type="ECO:0000256" key="1">
    <source>
        <dbReference type="ARBA" id="ARBA00001917"/>
    </source>
</evidence>
<proteinExistence type="inferred from homology"/>
<name>A0A562S259_9BACT</name>
<evidence type="ECO:0000256" key="9">
    <source>
        <dbReference type="ARBA" id="ARBA00023014"/>
    </source>
</evidence>
<sequence>MTTQIRGIDPLFQPIQIGSMTVKNRIYMPAMHLGMCENYEVSDQVTAFYEERARGGAGAICVGYASVNELSANVTHIGAHEDAHIPGLKKMADAIRQHDCRALVQLNHAGRYNHSMLLNGKQPVAPSAIASNLTREVPRAMTKEDIDQTVADFAAAAGRVKAAGFDGVEILSGTGYLISEFLSPLTNKREDEYGGPFENRCRFALEIFSAIRKTVGPDYPVVVRMNGNDLMPEGMGRVELREYARKLSDSGLVDAVCINVGWHEARIPQIVTSVPRGVYAYLARGIKEVVSIPVIASHRINDSKDARRLIADDMCDMVAMGRSLIADAFLPKKTEEGRENEVIHCIACAQGCFDNLFKFKHVECLCNPRAGYEFKMAAVKADRVKKVFVIGGGAAGMSAALAANEKGHDVTLFEASSRLGGQLYLAAAPPGREEFAELAKDLATQVQVNNIRVMLKTTVDKALLEKEKPDAVILATGAEPLSPPIPGADLPHVVQAWDVLEDRAHTGKNVVVIGGGAVGVETSIFLGEKGTLSGEELKFLFVNRADDVEKLYELATKGTKNVTLIEMTQSLGKDIGKSTRWTMMQEMKRIGIRTDVTTKALEITKEGVKVEGNDGLELIPADSVVLAAGSKPVSALKEVVEALGISCQVIGDAAKIGLAFDAVHQGYAAGRAV</sequence>
<keyword evidence="9" id="KW-0411">Iron-sulfur</keyword>
<organism evidence="12 13">
    <name type="scientific">Desulfobotulus alkaliphilus</name>
    <dbReference type="NCBI Taxonomy" id="622671"/>
    <lineage>
        <taxon>Bacteria</taxon>
        <taxon>Pseudomonadati</taxon>
        <taxon>Thermodesulfobacteriota</taxon>
        <taxon>Desulfobacteria</taxon>
        <taxon>Desulfobacterales</taxon>
        <taxon>Desulfobacteraceae</taxon>
        <taxon>Desulfobotulus</taxon>
    </lineage>
</organism>
<keyword evidence="5" id="KW-0288">FMN</keyword>
<dbReference type="PRINTS" id="PR00469">
    <property type="entry name" value="PNDRDTASEII"/>
</dbReference>
<accession>A0A562S259</accession>
<keyword evidence="4" id="KW-0285">Flavoprotein</keyword>
<dbReference type="GO" id="GO:0051536">
    <property type="term" value="F:iron-sulfur cluster binding"/>
    <property type="evidence" value="ECO:0007669"/>
    <property type="project" value="UniProtKB-KW"/>
</dbReference>
<evidence type="ECO:0000256" key="3">
    <source>
        <dbReference type="ARBA" id="ARBA00011048"/>
    </source>
</evidence>
<dbReference type="Pfam" id="PF00724">
    <property type="entry name" value="Oxidored_FMN"/>
    <property type="match status" value="1"/>
</dbReference>